<dbReference type="Pfam" id="PF13374">
    <property type="entry name" value="TPR_10"/>
    <property type="match status" value="1"/>
</dbReference>
<dbReference type="InterPro" id="IPR019734">
    <property type="entry name" value="TPR_rpt"/>
</dbReference>
<keyword evidence="4" id="KW-1185">Reference proteome</keyword>
<dbReference type="Gene3D" id="1.25.40.10">
    <property type="entry name" value="Tetratricopeptide repeat domain"/>
    <property type="match status" value="2"/>
</dbReference>
<dbReference type="AlphaFoldDB" id="A0A1T5B8M9"/>
<proteinExistence type="predicted"/>
<dbReference type="STRING" id="439228.SAMN06295920_102562"/>
<dbReference type="SUPFAM" id="SSF48452">
    <property type="entry name" value="TPR-like"/>
    <property type="match status" value="2"/>
</dbReference>
<dbReference type="InterPro" id="IPR011990">
    <property type="entry name" value="TPR-like_helical_dom_sf"/>
</dbReference>
<evidence type="ECO:0000313" key="3">
    <source>
        <dbReference type="EMBL" id="SKB43253.1"/>
    </source>
</evidence>
<feature type="repeat" description="TPR" evidence="1">
    <location>
        <begin position="465"/>
        <end position="498"/>
    </location>
</feature>
<evidence type="ECO:0000256" key="2">
    <source>
        <dbReference type="SAM" id="SignalP"/>
    </source>
</evidence>
<dbReference type="Proteomes" id="UP000189818">
    <property type="component" value="Unassembled WGS sequence"/>
</dbReference>
<dbReference type="PANTHER" id="PTHR12558:SF13">
    <property type="entry name" value="CELL DIVISION CYCLE PROTEIN 27 HOMOLOG"/>
    <property type="match status" value="1"/>
</dbReference>
<evidence type="ECO:0000256" key="1">
    <source>
        <dbReference type="PROSITE-ProRule" id="PRU00339"/>
    </source>
</evidence>
<feature type="signal peptide" evidence="2">
    <location>
        <begin position="1"/>
        <end position="22"/>
    </location>
</feature>
<organism evidence="3 4">
    <name type="scientific">Rhizorhabdus histidinilytica</name>
    <dbReference type="NCBI Taxonomy" id="439228"/>
    <lineage>
        <taxon>Bacteria</taxon>
        <taxon>Pseudomonadati</taxon>
        <taxon>Pseudomonadota</taxon>
        <taxon>Alphaproteobacteria</taxon>
        <taxon>Sphingomonadales</taxon>
        <taxon>Sphingomonadaceae</taxon>
        <taxon>Rhizorhabdus</taxon>
    </lineage>
</organism>
<dbReference type="SMART" id="SM00028">
    <property type="entry name" value="TPR"/>
    <property type="match status" value="5"/>
</dbReference>
<gene>
    <name evidence="3" type="ORF">SAMN06295920_102562</name>
</gene>
<protein>
    <submittedName>
        <fullName evidence="3">Tetratricopeptide repeat-containing protein</fullName>
    </submittedName>
</protein>
<feature type="chain" id="PRO_5012549670" evidence="2">
    <location>
        <begin position="23"/>
        <end position="552"/>
    </location>
</feature>
<name>A0A1T5B8M9_9SPHN</name>
<feature type="repeat" description="TPR" evidence="1">
    <location>
        <begin position="358"/>
        <end position="391"/>
    </location>
</feature>
<dbReference type="PANTHER" id="PTHR12558">
    <property type="entry name" value="CELL DIVISION CYCLE 16,23,27"/>
    <property type="match status" value="1"/>
</dbReference>
<reference evidence="4" key="1">
    <citation type="submission" date="2017-02" db="EMBL/GenBank/DDBJ databases">
        <authorList>
            <person name="Varghese N."/>
            <person name="Submissions S."/>
        </authorList>
    </citation>
    <scope>NUCLEOTIDE SEQUENCE [LARGE SCALE GENOMIC DNA]</scope>
    <source>
        <strain evidence="4">UM2</strain>
    </source>
</reference>
<keyword evidence="1" id="KW-0802">TPR repeat</keyword>
<sequence>MGMKRGQVAIAAGLLLAWPAMAQAIVNDASAEMRQYVRARLADAAGMPDAAAASYARLLQASPQDKRLALRTYRQALTAGNYKLAGLAAAQLDRLGALPPDGTLLLFAEAVTAHDWKRANATIGRIEREQVFGFLAPVMRGWVAYGRQAPDAARLAAPTGGSQLSNAYSRDHHLLIALAMGRYEMLSDLRRLVAAHDVRSLRLQLAAAALLAKRGDLANARGILEGQTPELIRARATLDAGKPLLGAIDTPELGLSDLFAQLAIDVKGDGRSPVSLQLARIGGYLAPGNAAAIIATADLLTANGYHDAALALLDTVPAEDPLWEAARQERSGILLSMGNRQAALADAQKAAAQPGASAATFVELGGILADLNRPAEAVKAYQRAIDIDTAQGVPNWAHLFLQAGALDRSGDWEGAKELLRQASKLAPGQAVILNYLGYGMLDRGENLPEAQAYIERASSLDPNDAAIADSLGWLYYKRGNYPGAIAALERAVAGEPGQSVINEHLGDAYWAVGRRMEARYAWRAALVQADKADSDRIKRKLADGPGDRLSAN</sequence>
<evidence type="ECO:0000313" key="4">
    <source>
        <dbReference type="Proteomes" id="UP000189818"/>
    </source>
</evidence>
<keyword evidence="2" id="KW-0732">Signal</keyword>
<dbReference type="PROSITE" id="PS50005">
    <property type="entry name" value="TPR"/>
    <property type="match status" value="2"/>
</dbReference>
<dbReference type="Pfam" id="PF13181">
    <property type="entry name" value="TPR_8"/>
    <property type="match status" value="1"/>
</dbReference>
<dbReference type="OrthoDB" id="9766710at2"/>
<accession>A0A1T5B8M9</accession>
<dbReference type="EMBL" id="FUYM01000002">
    <property type="protein sequence ID" value="SKB43253.1"/>
    <property type="molecule type" value="Genomic_DNA"/>
</dbReference>